<dbReference type="AlphaFoldDB" id="A0A7W3ZQ91"/>
<dbReference type="Proteomes" id="UP000525686">
    <property type="component" value="Unassembled WGS sequence"/>
</dbReference>
<proteinExistence type="predicted"/>
<reference evidence="2" key="1">
    <citation type="submission" date="2020-05" db="EMBL/GenBank/DDBJ databases">
        <title>Classification of alakaliphilic streptomycetes isolated from an alkaline soil next to Lonar Crater, India and a proposal for the recognition of Streptomyces alkaliterrae sp. nov.</title>
        <authorList>
            <person name="Golinska P."/>
        </authorList>
    </citation>
    <scope>NUCLEOTIDE SEQUENCE [LARGE SCALE GENOMIC DNA]</scope>
    <source>
        <strain evidence="2">OF3</strain>
    </source>
</reference>
<organism evidence="1 2">
    <name type="scientific">Streptomyces alkaliterrae</name>
    <dbReference type="NCBI Taxonomy" id="2213162"/>
    <lineage>
        <taxon>Bacteria</taxon>
        <taxon>Bacillati</taxon>
        <taxon>Actinomycetota</taxon>
        <taxon>Actinomycetes</taxon>
        <taxon>Kitasatosporales</taxon>
        <taxon>Streptomycetaceae</taxon>
        <taxon>Streptomyces</taxon>
    </lineage>
</organism>
<accession>A0A7W3ZQ91</accession>
<gene>
    <name evidence="1" type="ORF">H3146_24705</name>
</gene>
<dbReference type="RefSeq" id="WP_181355491.1">
    <property type="nucleotide sequence ID" value="NZ_JABJWZ010000382.1"/>
</dbReference>
<comment type="caution">
    <text evidence="1">The sequence shown here is derived from an EMBL/GenBank/DDBJ whole genome shotgun (WGS) entry which is preliminary data.</text>
</comment>
<evidence type="ECO:0000313" key="1">
    <source>
        <dbReference type="EMBL" id="MBB1256528.1"/>
    </source>
</evidence>
<name>A0A7W3ZQ91_9ACTN</name>
<sequence>MTSRLALCKETLLATLDEQATINVREALATSMGRALSPNEIATARTAARRIAQEGTAVLMTAYPGQIEGVADRWKWGRHAVQYLTRDKKVISDLPYCVQVATGDWEAVIDEGRRSTQKKIDSDPLLSRMLGAPMRRTTLH</sequence>
<protein>
    <submittedName>
        <fullName evidence="1">Uncharacterized protein</fullName>
    </submittedName>
</protein>
<dbReference type="EMBL" id="JABJWZ010000382">
    <property type="protein sequence ID" value="MBB1256528.1"/>
    <property type="molecule type" value="Genomic_DNA"/>
</dbReference>
<evidence type="ECO:0000313" key="2">
    <source>
        <dbReference type="Proteomes" id="UP000525686"/>
    </source>
</evidence>